<proteinExistence type="predicted"/>
<dbReference type="PROSITE" id="PS51257">
    <property type="entry name" value="PROKAR_LIPOPROTEIN"/>
    <property type="match status" value="1"/>
</dbReference>
<protein>
    <submittedName>
        <fullName evidence="2">Tetratricopeptide repeat protein</fullName>
    </submittedName>
</protein>
<dbReference type="SUPFAM" id="SSF48452">
    <property type="entry name" value="TPR-like"/>
    <property type="match status" value="1"/>
</dbReference>
<dbReference type="InterPro" id="IPR011990">
    <property type="entry name" value="TPR-like_helical_dom_sf"/>
</dbReference>
<gene>
    <name evidence="2" type="ORF">GCM10009118_22290</name>
</gene>
<dbReference type="RefSeq" id="WP_343787697.1">
    <property type="nucleotide sequence ID" value="NZ_BAAAFH010000011.1"/>
</dbReference>
<dbReference type="Proteomes" id="UP001501126">
    <property type="component" value="Unassembled WGS sequence"/>
</dbReference>
<dbReference type="EMBL" id="BAAAFH010000011">
    <property type="protein sequence ID" value="GAA0875820.1"/>
    <property type="molecule type" value="Genomic_DNA"/>
</dbReference>
<reference evidence="3" key="1">
    <citation type="journal article" date="2019" name="Int. J. Syst. Evol. Microbiol.">
        <title>The Global Catalogue of Microorganisms (GCM) 10K type strain sequencing project: providing services to taxonomists for standard genome sequencing and annotation.</title>
        <authorList>
            <consortium name="The Broad Institute Genomics Platform"/>
            <consortium name="The Broad Institute Genome Sequencing Center for Infectious Disease"/>
            <person name="Wu L."/>
            <person name="Ma J."/>
        </authorList>
    </citation>
    <scope>NUCLEOTIDE SEQUENCE [LARGE SCALE GENOMIC DNA]</scope>
    <source>
        <strain evidence="3">JCM 16083</strain>
    </source>
</reference>
<evidence type="ECO:0000313" key="3">
    <source>
        <dbReference type="Proteomes" id="UP001501126"/>
    </source>
</evidence>
<name>A0ABP3Y517_9FLAO</name>
<evidence type="ECO:0000256" key="1">
    <source>
        <dbReference type="SAM" id="MobiDB-lite"/>
    </source>
</evidence>
<dbReference type="Gene3D" id="1.25.40.10">
    <property type="entry name" value="Tetratricopeptide repeat domain"/>
    <property type="match status" value="1"/>
</dbReference>
<accession>A0ABP3Y517</accession>
<organism evidence="2 3">
    <name type="scientific">Wandonia haliotis</name>
    <dbReference type="NCBI Taxonomy" id="574963"/>
    <lineage>
        <taxon>Bacteria</taxon>
        <taxon>Pseudomonadati</taxon>
        <taxon>Bacteroidota</taxon>
        <taxon>Flavobacteriia</taxon>
        <taxon>Flavobacteriales</taxon>
        <taxon>Crocinitomicaceae</taxon>
        <taxon>Wandonia</taxon>
    </lineage>
</organism>
<comment type="caution">
    <text evidence="2">The sequence shown here is derived from an EMBL/GenBank/DDBJ whole genome shotgun (WGS) entry which is preliminary data.</text>
</comment>
<evidence type="ECO:0000313" key="2">
    <source>
        <dbReference type="EMBL" id="GAA0875820.1"/>
    </source>
</evidence>
<keyword evidence="3" id="KW-1185">Reference proteome</keyword>
<feature type="region of interest" description="Disordered" evidence="1">
    <location>
        <begin position="221"/>
        <end position="245"/>
    </location>
</feature>
<sequence length="567" mass="62389">MKNQSLKGLAAIALAGGLTTTSCDLLKDVDYTVTPDPLEMHGDSVRIKVEGVLPEKGLNKKASVEITPSVGGVALKTITIQGEKAEGNGQTIMFKPGGKFTYTDVVAYKPSMEESELSVSGVVYKKGKEKDQFGPEKIADATIITPYLVQNDQKVLIGADQFQRVTEEVAKAQINYLKNMSNVRPAEMKDEDIKAFEAFMAAAQTNPKIAPKTINILAYASPEGEEGRNNELSTARSESGKKATASIAKKAKNEFGQADESFNLQAKGEDWAGFKAELEKSEMQEDEKNLVLRVLSMYSDPAQREKEMRNMAKTFDYLEKNVLPQLRRSQINFVYDLTGYSDEELTALAKTNPDTLKVEELLFAATLTDDLNEKLRIYKEVERLYSEDWRGPNNVGYVLFLQGKTNEAKAKFEKANNMQENPQSLNNLGVIAHISGDRTKAKELYGQAMSAGAEVKYNMGIANIQDGKYEDAVSNMGDEKTFNKALAQVLAGNLDAASSTIDEADAKEEAMSYYLKAIIAARQNNENAVVNNLKSAFGKDASLKAKAAKDREFIKFFESSAFLATVK</sequence>